<evidence type="ECO:0000313" key="4">
    <source>
        <dbReference type="Proteomes" id="UP000652761"/>
    </source>
</evidence>
<evidence type="ECO:0000313" key="3">
    <source>
        <dbReference type="EMBL" id="MQL96770.1"/>
    </source>
</evidence>
<organism evidence="3 4">
    <name type="scientific">Colocasia esculenta</name>
    <name type="common">Wild taro</name>
    <name type="synonym">Arum esculentum</name>
    <dbReference type="NCBI Taxonomy" id="4460"/>
    <lineage>
        <taxon>Eukaryota</taxon>
        <taxon>Viridiplantae</taxon>
        <taxon>Streptophyta</taxon>
        <taxon>Embryophyta</taxon>
        <taxon>Tracheophyta</taxon>
        <taxon>Spermatophyta</taxon>
        <taxon>Magnoliopsida</taxon>
        <taxon>Liliopsida</taxon>
        <taxon>Araceae</taxon>
        <taxon>Aroideae</taxon>
        <taxon>Colocasieae</taxon>
        <taxon>Colocasia</taxon>
    </lineage>
</organism>
<name>A0A843VTA5_COLES</name>
<dbReference type="AlphaFoldDB" id="A0A843VTA5"/>
<dbReference type="Proteomes" id="UP000652761">
    <property type="component" value="Unassembled WGS sequence"/>
</dbReference>
<keyword evidence="4" id="KW-1185">Reference proteome</keyword>
<sequence>MGDEERRRTRPENAHKDTAAKPIKQAMPVGPTRKPDEMFVNFGVSLENELAQSIPKSNIYCFKHLQKFMGFRLDGDQVRRGPAVVQAPVAPEVVPPPEVPQSPTHEDQPPVVNEAPIPQDVPQTPPFQTSSPLLPEVEIPSFTPHYQASASASTGGPSVPPNLYSFLNDKLENSVNAQFIKQKEAADHATQRFNKLVGTLADASLELKEHQETLEKVLQGILANSQTNLFKSQEAVSQISKTRLSFAHMVDDLEGMKNLSAHIDNEMSILKKELRDINRHGFTSSSSSSQSILADLSAFQSNMFFPGSPFVASGGGSSQECYVFVLGHRCVALWFEVCRLVGLRSGEVLPGRLLALLVEVLPKAASCCFGCCCSLSLYRDELFSTVLVGLRVPVARMVCFISRAMRALPDGCLHHVLVLECFGFVPSGAWVHCVVPWVASGAGDSTMCCAGCLSVRFVCRLTTSLSVGSIELSASGTFCAGLCLMVVLLPLWGGCFALSR</sequence>
<reference evidence="3" key="1">
    <citation type="submission" date="2017-07" db="EMBL/GenBank/DDBJ databases">
        <title>Taro Niue Genome Assembly and Annotation.</title>
        <authorList>
            <person name="Atibalentja N."/>
            <person name="Keating K."/>
            <person name="Fields C.J."/>
        </authorList>
    </citation>
    <scope>NUCLEOTIDE SEQUENCE</scope>
    <source>
        <strain evidence="3">Niue_2</strain>
        <tissue evidence="3">Leaf</tissue>
    </source>
</reference>
<keyword evidence="2" id="KW-0812">Transmembrane</keyword>
<proteinExistence type="predicted"/>
<comment type="caution">
    <text evidence="3">The sequence shown here is derived from an EMBL/GenBank/DDBJ whole genome shotgun (WGS) entry which is preliminary data.</text>
</comment>
<feature type="compositionally biased region" description="Basic and acidic residues" evidence="1">
    <location>
        <begin position="1"/>
        <end position="19"/>
    </location>
</feature>
<dbReference type="EMBL" id="NMUH01001956">
    <property type="protein sequence ID" value="MQL96770.1"/>
    <property type="molecule type" value="Genomic_DNA"/>
</dbReference>
<keyword evidence="2" id="KW-1133">Transmembrane helix</keyword>
<feature type="region of interest" description="Disordered" evidence="1">
    <location>
        <begin position="1"/>
        <end position="34"/>
    </location>
</feature>
<keyword evidence="2" id="KW-0472">Membrane</keyword>
<feature type="region of interest" description="Disordered" evidence="1">
    <location>
        <begin position="92"/>
        <end position="117"/>
    </location>
</feature>
<evidence type="ECO:0000256" key="2">
    <source>
        <dbReference type="SAM" id="Phobius"/>
    </source>
</evidence>
<gene>
    <name evidence="3" type="ORF">Taro_029450</name>
</gene>
<feature type="transmembrane region" description="Helical" evidence="2">
    <location>
        <begin position="474"/>
        <end position="498"/>
    </location>
</feature>
<protein>
    <submittedName>
        <fullName evidence="3">Uncharacterized protein</fullName>
    </submittedName>
</protein>
<evidence type="ECO:0000256" key="1">
    <source>
        <dbReference type="SAM" id="MobiDB-lite"/>
    </source>
</evidence>
<accession>A0A843VTA5</accession>